<keyword evidence="3" id="KW-1185">Reference proteome</keyword>
<dbReference type="Proteomes" id="UP000501812">
    <property type="component" value="Chromosome"/>
</dbReference>
<proteinExistence type="predicted"/>
<dbReference type="PANTHER" id="PTHR33993">
    <property type="entry name" value="GLYOXALASE-RELATED"/>
    <property type="match status" value="1"/>
</dbReference>
<gene>
    <name evidence="2" type="ORF">HHL09_03175</name>
</gene>
<dbReference type="InterPro" id="IPR029068">
    <property type="entry name" value="Glyas_Bleomycin-R_OHBP_Dase"/>
</dbReference>
<dbReference type="PROSITE" id="PS51819">
    <property type="entry name" value="VOC"/>
    <property type="match status" value="1"/>
</dbReference>
<sequence length="125" mass="13288">MKVTEIAFSCYPVTDMARSIAFYEGVLGLTKTMDHEMEDGSGHWVEFDIGAGTLGLGKTPGWEPSPNGCTVGLEVEDFEAAVAKVQAAGVTVTMGPLETPVCHMLMISDPDGSPLIIHKRKPGHA</sequence>
<dbReference type="PANTHER" id="PTHR33993:SF2">
    <property type="entry name" value="VOC DOMAIN-CONTAINING PROTEIN"/>
    <property type="match status" value="1"/>
</dbReference>
<dbReference type="InterPro" id="IPR004360">
    <property type="entry name" value="Glyas_Fos-R_dOase_dom"/>
</dbReference>
<dbReference type="Pfam" id="PF00903">
    <property type="entry name" value="Glyoxalase"/>
    <property type="match status" value="1"/>
</dbReference>
<evidence type="ECO:0000259" key="1">
    <source>
        <dbReference type="PROSITE" id="PS51819"/>
    </source>
</evidence>
<dbReference type="RefSeq" id="WP_169453039.1">
    <property type="nucleotide sequence ID" value="NZ_CP051774.1"/>
</dbReference>
<dbReference type="InterPro" id="IPR052164">
    <property type="entry name" value="Anthracycline_SecMetBiosynth"/>
</dbReference>
<name>A0A858RE17_9BACT</name>
<dbReference type="EMBL" id="CP051774">
    <property type="protein sequence ID" value="QJE94818.1"/>
    <property type="molecule type" value="Genomic_DNA"/>
</dbReference>
<evidence type="ECO:0000313" key="2">
    <source>
        <dbReference type="EMBL" id="QJE94818.1"/>
    </source>
</evidence>
<accession>A0A858RE17</accession>
<dbReference type="SUPFAM" id="SSF54593">
    <property type="entry name" value="Glyoxalase/Bleomycin resistance protein/Dihydroxybiphenyl dioxygenase"/>
    <property type="match status" value="1"/>
</dbReference>
<dbReference type="AlphaFoldDB" id="A0A858RE17"/>
<dbReference type="KEGG" id="luo:HHL09_03175"/>
<dbReference type="InterPro" id="IPR037523">
    <property type="entry name" value="VOC_core"/>
</dbReference>
<reference evidence="2 3" key="1">
    <citation type="submission" date="2020-04" db="EMBL/GenBank/DDBJ databases">
        <title>Luteolibacter sp. G-1-1-1 isolated from soil.</title>
        <authorList>
            <person name="Dahal R.H."/>
        </authorList>
    </citation>
    <scope>NUCLEOTIDE SEQUENCE [LARGE SCALE GENOMIC DNA]</scope>
    <source>
        <strain evidence="2 3">G-1-1-1</strain>
    </source>
</reference>
<feature type="domain" description="VOC" evidence="1">
    <location>
        <begin position="5"/>
        <end position="120"/>
    </location>
</feature>
<dbReference type="Gene3D" id="3.10.180.10">
    <property type="entry name" value="2,3-Dihydroxybiphenyl 1,2-Dioxygenase, domain 1"/>
    <property type="match status" value="1"/>
</dbReference>
<organism evidence="2 3">
    <name type="scientific">Luteolibacter luteus</name>
    <dbReference type="NCBI Taxonomy" id="2728835"/>
    <lineage>
        <taxon>Bacteria</taxon>
        <taxon>Pseudomonadati</taxon>
        <taxon>Verrucomicrobiota</taxon>
        <taxon>Verrucomicrobiia</taxon>
        <taxon>Verrucomicrobiales</taxon>
        <taxon>Verrucomicrobiaceae</taxon>
        <taxon>Luteolibacter</taxon>
    </lineage>
</organism>
<evidence type="ECO:0000313" key="3">
    <source>
        <dbReference type="Proteomes" id="UP000501812"/>
    </source>
</evidence>
<protein>
    <submittedName>
        <fullName evidence="2">VOC family protein</fullName>
    </submittedName>
</protein>